<dbReference type="InterPro" id="IPR028994">
    <property type="entry name" value="Integrin_alpha_N"/>
</dbReference>
<accession>A0A927F4Y1</accession>
<dbReference type="InterPro" id="IPR007110">
    <property type="entry name" value="Ig-like_dom"/>
</dbReference>
<dbReference type="InterPro" id="IPR036179">
    <property type="entry name" value="Ig-like_dom_sf"/>
</dbReference>
<dbReference type="PANTHER" id="PTHR34599">
    <property type="entry name" value="PEROXIDASE-RELATED"/>
    <property type="match status" value="1"/>
</dbReference>
<dbReference type="InterPro" id="IPR013783">
    <property type="entry name" value="Ig-like_fold"/>
</dbReference>
<dbReference type="RefSeq" id="WP_191615654.1">
    <property type="nucleotide sequence ID" value="NZ_JACYFG010000006.1"/>
</dbReference>
<dbReference type="InterPro" id="IPR011519">
    <property type="entry name" value="UnbV_ASPIC"/>
</dbReference>
<dbReference type="GO" id="GO:0004601">
    <property type="term" value="F:peroxidase activity"/>
    <property type="evidence" value="ECO:0007669"/>
    <property type="project" value="InterPro"/>
</dbReference>
<dbReference type="InterPro" id="IPR052559">
    <property type="entry name" value="V-haloperoxidase"/>
</dbReference>
<evidence type="ECO:0000256" key="1">
    <source>
        <dbReference type="ARBA" id="ARBA00022729"/>
    </source>
</evidence>
<feature type="region of interest" description="Disordered" evidence="2">
    <location>
        <begin position="530"/>
        <end position="550"/>
    </location>
</feature>
<dbReference type="SUPFAM" id="SSF48317">
    <property type="entry name" value="Acid phosphatase/Vanadium-dependent haloperoxidase"/>
    <property type="match status" value="1"/>
</dbReference>
<evidence type="ECO:0000256" key="2">
    <source>
        <dbReference type="SAM" id="MobiDB-lite"/>
    </source>
</evidence>
<dbReference type="InterPro" id="IPR003598">
    <property type="entry name" value="Ig_sub2"/>
</dbReference>
<dbReference type="CDD" id="cd03398">
    <property type="entry name" value="PAP2_haloperoxidase"/>
    <property type="match status" value="1"/>
</dbReference>
<dbReference type="Gene3D" id="2.60.40.10">
    <property type="entry name" value="Immunoglobulins"/>
    <property type="match status" value="1"/>
</dbReference>
<dbReference type="PANTHER" id="PTHR34599:SF2">
    <property type="entry name" value="TRAF-TYPE DOMAIN-CONTAINING PROTEIN"/>
    <property type="match status" value="1"/>
</dbReference>
<dbReference type="InterPro" id="IPR013517">
    <property type="entry name" value="FG-GAP"/>
</dbReference>
<dbReference type="InterPro" id="IPR049283">
    <property type="entry name" value="DUF6851"/>
</dbReference>
<feature type="domain" description="Ig-like" evidence="3">
    <location>
        <begin position="540"/>
        <end position="620"/>
    </location>
</feature>
<dbReference type="SMART" id="SM00408">
    <property type="entry name" value="IGc2"/>
    <property type="match status" value="1"/>
</dbReference>
<dbReference type="PROSITE" id="PS50835">
    <property type="entry name" value="IG_LIKE"/>
    <property type="match status" value="1"/>
</dbReference>
<protein>
    <submittedName>
        <fullName evidence="4">VCBS repeat-containing protein</fullName>
    </submittedName>
</protein>
<dbReference type="InterPro" id="IPR016119">
    <property type="entry name" value="Br/Cl_peroxidase_C"/>
</dbReference>
<dbReference type="Proteomes" id="UP000622317">
    <property type="component" value="Unassembled WGS sequence"/>
</dbReference>
<dbReference type="InterPro" id="IPR036938">
    <property type="entry name" value="PAP2/HPO_sf"/>
</dbReference>
<comment type="caution">
    <text evidence="4">The sequence shown here is derived from an EMBL/GenBank/DDBJ whole genome shotgun (WGS) entry which is preliminary data.</text>
</comment>
<keyword evidence="5" id="KW-1185">Reference proteome</keyword>
<reference evidence="4" key="1">
    <citation type="submission" date="2020-09" db="EMBL/GenBank/DDBJ databases">
        <title>Pelagicoccus enzymogenes sp. nov. with an EPS production, isolated from marine sediment.</title>
        <authorList>
            <person name="Feng X."/>
        </authorList>
    </citation>
    <scope>NUCLEOTIDE SEQUENCE</scope>
    <source>
        <strain evidence="4">NFK12</strain>
    </source>
</reference>
<gene>
    <name evidence="4" type="ORF">IEN85_03360</name>
</gene>
<dbReference type="EMBL" id="JACYFG010000006">
    <property type="protein sequence ID" value="MBD5778517.1"/>
    <property type="molecule type" value="Genomic_DNA"/>
</dbReference>
<organism evidence="4 5">
    <name type="scientific">Pelagicoccus enzymogenes</name>
    <dbReference type="NCBI Taxonomy" id="2773457"/>
    <lineage>
        <taxon>Bacteria</taxon>
        <taxon>Pseudomonadati</taxon>
        <taxon>Verrucomicrobiota</taxon>
        <taxon>Opitutia</taxon>
        <taxon>Puniceicoccales</taxon>
        <taxon>Pelagicoccaceae</taxon>
        <taxon>Pelagicoccus</taxon>
    </lineage>
</organism>
<dbReference type="SUPFAM" id="SSF69318">
    <property type="entry name" value="Integrin alpha N-terminal domain"/>
    <property type="match status" value="1"/>
</dbReference>
<dbReference type="SUPFAM" id="SSF48726">
    <property type="entry name" value="Immunoglobulin"/>
    <property type="match status" value="1"/>
</dbReference>
<dbReference type="Gene3D" id="2.130.10.130">
    <property type="entry name" value="Integrin alpha, N-terminal"/>
    <property type="match status" value="2"/>
</dbReference>
<dbReference type="Pfam" id="PF13517">
    <property type="entry name" value="FG-GAP_3"/>
    <property type="match status" value="3"/>
</dbReference>
<evidence type="ECO:0000259" key="3">
    <source>
        <dbReference type="PROSITE" id="PS50835"/>
    </source>
</evidence>
<proteinExistence type="predicted"/>
<dbReference type="Pfam" id="PF07593">
    <property type="entry name" value="UnbV_ASPIC"/>
    <property type="match status" value="1"/>
</dbReference>
<dbReference type="Pfam" id="PF21167">
    <property type="entry name" value="DUF6851"/>
    <property type="match status" value="1"/>
</dbReference>
<keyword evidence="1" id="KW-0732">Signal</keyword>
<dbReference type="Gene3D" id="1.10.606.10">
    <property type="entry name" value="Vanadium-containing Chloroperoxidase, domain 2"/>
    <property type="match status" value="1"/>
</dbReference>
<dbReference type="Pfam" id="PF13927">
    <property type="entry name" value="Ig_3"/>
    <property type="match status" value="1"/>
</dbReference>
<name>A0A927F4Y1_9BACT</name>
<dbReference type="SMART" id="SM00409">
    <property type="entry name" value="IG"/>
    <property type="match status" value="1"/>
</dbReference>
<dbReference type="InterPro" id="IPR003599">
    <property type="entry name" value="Ig_sub"/>
</dbReference>
<evidence type="ECO:0000313" key="5">
    <source>
        <dbReference type="Proteomes" id="UP000622317"/>
    </source>
</evidence>
<sequence>MTRPVHYLRSLWGLFGVAAVVTLPWPLADAAFTDVTANTPFASLEQLAADELTEDLAFVVRGGAPAVIDFDGDGWLDVYVVRFRLPDVLMRNTGGAFERIDNPLGLYTADGGNAPLWADFDNDGDQDLFVATADEKEHRFYINEGNGRFIEAASSRGVAMPSATVHMGVGVAAGDLNRDGFLDLVVGEWGAGVTEQTVGEHFAVFLNRGAAQPGYFDNVTIASGVSLPPPRLTVYSPQISDLDGDGWPDLPIVADFERSRLFWNNADGTFSDGTSVADVSKEENGMGTAIADLNGDGLLDWFVTSIRFTDAPGYRGNQLYLNQGNRVFKSVSEESGIATGGWGWGCDLFDYDNDGDLDVVMTNGNDLDGQGEEVLAPMILWRNEGGNRFSKVSDSEMVNHVADGAGLVTFDYDNDGDLDILVMHQNSSPVLLRNDRTAENAWLDVALQGTDSNRAAFGTLVSVRSTANGPFQTQEFNPGNTYLAQKQPLLHFGLGSGLDSVAEIRIRWPSGVEEEYYDIPTRRIFNVVESQGGSSDFTPPRFTREPEKQSLRPGDDLLLEVEVEGDPLPLVRWYRNGQPLLGAVGETLLLEDVQHGDAGKYYATATNAAGVAYSEHARVGVYSLHLDKSVARQWMEELLNAIRLDYPAPTVHSRNLFGLACVMWDAWVAYDFEGISVPYLSVESPPVPADILQARSEAISYAAYRLLRSRFRLSPSAEVTLPALRDRMALLGYDPDDKSVVGDSPAAVGNRIAARLLAYTWTDGGNELYSYVDQTGYEPVNDPLIFTLPGTEVKDPNQWQPLSFDYLILQNGIVVGKSTQEFLGANWGEVRPFALERPTHQDVYSDPGPPPYLGGEGDQDYKDAALELIEFSSWLDPSDAVEIDVSPGARHNNTLGTNDGIGYAINPETGEAYEPNLVLRADYGRILAEFWADGPDSETPPGHWNSVANHVTDHPLFERRFEGEGEIVDELEWDVKLYFALDAAVSDAAIACWDAKRKYNYVRPITMIRYMGGRGQSSDPDGPSYSPEGLPLKENLVEVITDETSAPGQRHSHLADYVGEIAIRSWKGIPDNSNLDYGGVGWILAVEWMPYQRDTFVTPPFGAYTSGHSTFSRAAAEVITAITGSAYFPGGISSFTAGANEFLEFERGPTEDVTLTWATYFDAADEAGISRLYGGIHVWPDDLRGRVMGSNIGKSAYAKAKGYFDGTAATVDWSEAAELWANARVGEPNGPVDTADLLDDPIESAAALYFGADPLATSSGANDVKVLRTTDGKVEGLSFLMSDALLEPELRLCVSQDLVDWTVLGLDECILEREKIGDQLVRISISAKTGVLPEGRRFLRALVRDAD</sequence>
<evidence type="ECO:0000313" key="4">
    <source>
        <dbReference type="EMBL" id="MBD5778517.1"/>
    </source>
</evidence>